<feature type="region of interest" description="Disordered" evidence="1">
    <location>
        <begin position="1"/>
        <end position="64"/>
    </location>
</feature>
<evidence type="ECO:0000313" key="5">
    <source>
        <dbReference type="Proteomes" id="UP000469943"/>
    </source>
</evidence>
<feature type="region of interest" description="Disordered" evidence="1">
    <location>
        <begin position="194"/>
        <end position="241"/>
    </location>
</feature>
<keyword evidence="2" id="KW-1133">Transmembrane helix</keyword>
<evidence type="ECO:0000313" key="4">
    <source>
        <dbReference type="EMBL" id="NEG71991.1"/>
    </source>
</evidence>
<proteinExistence type="predicted"/>
<dbReference type="InterPro" id="IPR032290">
    <property type="entry name" value="DUF4839"/>
</dbReference>
<dbReference type="OrthoDB" id="3240480at2"/>
<keyword evidence="2" id="KW-0472">Membrane</keyword>
<sequence length="363" mass="39459">MKFDMKQLQDMADKAVDRATHITEEIREATESMAEKKTDGSSTRQAPAPRSRASAKRSARESDGTSWIRSMDHRTKVIFGVLLGVIIFLLMLVGIIGCGSSRSTTDVPVTDSRIAMPESAESFAGKQYEDVVMRLQSAGFTNVQTKKQTDLITGWMTKEGEVEQVSVNGDMDFAAYEKFDANATVVVTYHAFPDKDTASDSGSDTDATGGDADADDTANGSDSDDTEQAQAESPQSQSEPITAQNNAEFAALLTGPETGDTVRSFAERYAGQTIAFDGYTADVQPHDDAKTRFDYLILAGDTGASHGGPNFRFTDVNYYDLHLSDDAPDSFGVGLNIHVEATIVRYDPNTSWFELKPVSITMR</sequence>
<name>A0A6L4X1P2_9BIFI</name>
<dbReference type="Proteomes" id="UP000482084">
    <property type="component" value="Unassembled WGS sequence"/>
</dbReference>
<evidence type="ECO:0000313" key="6">
    <source>
        <dbReference type="Proteomes" id="UP000482084"/>
    </source>
</evidence>
<dbReference type="Proteomes" id="UP000469943">
    <property type="component" value="Unassembled WGS sequence"/>
</dbReference>
<dbReference type="AlphaFoldDB" id="A0A6L4X1P2"/>
<keyword evidence="2" id="KW-0812">Transmembrane</keyword>
<evidence type="ECO:0000256" key="1">
    <source>
        <dbReference type="SAM" id="MobiDB-lite"/>
    </source>
</evidence>
<feature type="compositionally biased region" description="Acidic residues" evidence="1">
    <location>
        <begin position="212"/>
        <end position="227"/>
    </location>
</feature>
<keyword evidence="6" id="KW-1185">Reference proteome</keyword>
<evidence type="ECO:0000313" key="3">
    <source>
        <dbReference type="EMBL" id="KAB8288168.1"/>
    </source>
</evidence>
<feature type="compositionally biased region" description="Low complexity" evidence="1">
    <location>
        <begin position="228"/>
        <end position="240"/>
    </location>
</feature>
<reference evidence="3 6" key="2">
    <citation type="submission" date="2019-10" db="EMBL/GenBank/DDBJ databases">
        <title>Characterization of the phylogenetic diversity of two novel species belonging to the genus Bifidobacterium: Bifidobacterium cebidarum sp. nov. and Bifidobacterium leontopitheci sp. nov.</title>
        <authorList>
            <person name="Lugli G.A."/>
            <person name="Duranti S."/>
            <person name="Milani C."/>
            <person name="Turroni F."/>
            <person name="Ventura M."/>
        </authorList>
    </citation>
    <scope>NUCLEOTIDE SEQUENCE [LARGE SCALE GENOMIC DNA]</scope>
    <source>
        <strain evidence="3 6">DSM 100688</strain>
    </source>
</reference>
<feature type="compositionally biased region" description="Low complexity" evidence="1">
    <location>
        <begin position="41"/>
        <end position="52"/>
    </location>
</feature>
<gene>
    <name evidence="3" type="ORF">DSM100688_1043</name>
    <name evidence="4" type="ORF">GFD24_07210</name>
</gene>
<dbReference type="EMBL" id="WHZX01000005">
    <property type="protein sequence ID" value="NEG71991.1"/>
    <property type="molecule type" value="Genomic_DNA"/>
</dbReference>
<feature type="compositionally biased region" description="Low complexity" evidence="1">
    <location>
        <begin position="199"/>
        <end position="211"/>
    </location>
</feature>
<accession>A0A6L4X1P2</accession>
<feature type="transmembrane region" description="Helical" evidence="2">
    <location>
        <begin position="77"/>
        <end position="97"/>
    </location>
</feature>
<organism evidence="3 6">
    <name type="scientific">Bifidobacterium ramosum</name>
    <dbReference type="NCBI Taxonomy" id="1798158"/>
    <lineage>
        <taxon>Bacteria</taxon>
        <taxon>Bacillati</taxon>
        <taxon>Actinomycetota</taxon>
        <taxon>Actinomycetes</taxon>
        <taxon>Bifidobacteriales</taxon>
        <taxon>Bifidobacteriaceae</taxon>
        <taxon>Bifidobacterium</taxon>
    </lineage>
</organism>
<protein>
    <submittedName>
        <fullName evidence="4">DUF4839 domain-containing protein</fullName>
    </submittedName>
</protein>
<dbReference type="EMBL" id="WBSM01000004">
    <property type="protein sequence ID" value="KAB8288168.1"/>
    <property type="molecule type" value="Genomic_DNA"/>
</dbReference>
<feature type="compositionally biased region" description="Basic and acidic residues" evidence="1">
    <location>
        <begin position="1"/>
        <end position="39"/>
    </location>
</feature>
<reference evidence="4 5" key="1">
    <citation type="submission" date="2019-10" db="EMBL/GenBank/DDBJ databases">
        <title>Bifidobacterium from non-human primates.</title>
        <authorList>
            <person name="Modesto M."/>
        </authorList>
    </citation>
    <scope>NUCLEOTIDE SEQUENCE [LARGE SCALE GENOMIC DNA]</scope>
    <source>
        <strain evidence="4 5">TREM</strain>
    </source>
</reference>
<evidence type="ECO:0000256" key="2">
    <source>
        <dbReference type="SAM" id="Phobius"/>
    </source>
</evidence>
<dbReference type="Pfam" id="PF16127">
    <property type="entry name" value="DUF4839"/>
    <property type="match status" value="1"/>
</dbReference>
<comment type="caution">
    <text evidence="3">The sequence shown here is derived from an EMBL/GenBank/DDBJ whole genome shotgun (WGS) entry which is preliminary data.</text>
</comment>
<dbReference type="RefSeq" id="WP_152358127.1">
    <property type="nucleotide sequence ID" value="NZ_WBSM01000004.1"/>
</dbReference>